<reference evidence="1 2" key="1">
    <citation type="submission" date="2019-11" db="EMBL/GenBank/DDBJ databases">
        <authorList>
            <person name="Holert J."/>
        </authorList>
    </citation>
    <scope>NUCLEOTIDE SEQUENCE [LARGE SCALE GENOMIC DNA]</scope>
    <source>
        <strain evidence="1">BC5_2</strain>
    </source>
</reference>
<evidence type="ECO:0000313" key="1">
    <source>
        <dbReference type="EMBL" id="CAA0115087.1"/>
    </source>
</evidence>
<accession>A0A5S9QLG1</accession>
<dbReference type="Proteomes" id="UP000434580">
    <property type="component" value="Unassembled WGS sequence"/>
</dbReference>
<dbReference type="OrthoDB" id="9870588at2"/>
<dbReference type="AlphaFoldDB" id="A0A5S9QLG1"/>
<gene>
    <name evidence="1" type="ORF">DPBNPPHM_01882</name>
</gene>
<organism evidence="1 2">
    <name type="scientific">BD1-7 clade bacterium</name>
    <dbReference type="NCBI Taxonomy" id="2029982"/>
    <lineage>
        <taxon>Bacteria</taxon>
        <taxon>Pseudomonadati</taxon>
        <taxon>Pseudomonadota</taxon>
        <taxon>Gammaproteobacteria</taxon>
        <taxon>Cellvibrionales</taxon>
        <taxon>Spongiibacteraceae</taxon>
        <taxon>BD1-7 clade</taxon>
    </lineage>
</organism>
<name>A0A5S9QLG1_9GAMM</name>
<evidence type="ECO:0000313" key="2">
    <source>
        <dbReference type="Proteomes" id="UP000434580"/>
    </source>
</evidence>
<proteinExistence type="predicted"/>
<protein>
    <submittedName>
        <fullName evidence="1">Uncharacterized protein</fullName>
    </submittedName>
</protein>
<sequence>MIRLELDSTEQLMRIYQAIMAGKFSEQGEALLSDRAMSEAADLVMKQLIAETRDASNAPMADAMENMRNLSPDYPQYQYILDYFANSEDWPDMSEEEQRIILMRSASPLLLDNQGVVDLAGLITQRRLELKGLSDDHAG</sequence>
<dbReference type="EMBL" id="CACSII010000018">
    <property type="protein sequence ID" value="CAA0115087.1"/>
    <property type="molecule type" value="Genomic_DNA"/>
</dbReference>